<keyword evidence="1" id="KW-1133">Transmembrane helix</keyword>
<name>A0A834PEX5_VESPE</name>
<gene>
    <name evidence="2" type="ORF">H0235_000790</name>
</gene>
<evidence type="ECO:0000313" key="3">
    <source>
        <dbReference type="Proteomes" id="UP000600918"/>
    </source>
</evidence>
<dbReference type="AlphaFoldDB" id="A0A834PEX5"/>
<dbReference type="PANTHER" id="PTHR33426:SF39">
    <property type="match status" value="1"/>
</dbReference>
<accession>A0A834PEX5</accession>
<evidence type="ECO:0000313" key="2">
    <source>
        <dbReference type="EMBL" id="KAF7438399.1"/>
    </source>
</evidence>
<evidence type="ECO:0000256" key="1">
    <source>
        <dbReference type="SAM" id="Phobius"/>
    </source>
</evidence>
<keyword evidence="1" id="KW-0812">Transmembrane</keyword>
<comment type="caution">
    <text evidence="2">The sequence shown here is derived from an EMBL/GenBank/DDBJ whole genome shotgun (WGS) entry which is preliminary data.</text>
</comment>
<dbReference type="EMBL" id="JACSDY010000001">
    <property type="protein sequence ID" value="KAF7438399.1"/>
    <property type="molecule type" value="Genomic_DNA"/>
</dbReference>
<keyword evidence="1" id="KW-0472">Membrane</keyword>
<protein>
    <submittedName>
        <fullName evidence="2">Uncharacterized protein</fullName>
    </submittedName>
</protein>
<feature type="transmembrane region" description="Helical" evidence="1">
    <location>
        <begin position="21"/>
        <end position="41"/>
    </location>
</feature>
<reference evidence="2" key="1">
    <citation type="journal article" date="2020" name="G3 (Bethesda)">
        <title>High-Quality Assemblies for Three Invasive Social Wasps from the &lt;i&gt;Vespula&lt;/i&gt; Genus.</title>
        <authorList>
            <person name="Harrop T.W.R."/>
            <person name="Guhlin J."/>
            <person name="McLaughlin G.M."/>
            <person name="Permina E."/>
            <person name="Stockwell P."/>
            <person name="Gilligan J."/>
            <person name="Le Lec M.F."/>
            <person name="Gruber M.A.M."/>
            <person name="Quinn O."/>
            <person name="Lovegrove M."/>
            <person name="Duncan E.J."/>
            <person name="Remnant E.J."/>
            <person name="Van Eeckhoven J."/>
            <person name="Graham B."/>
            <person name="Knapp R.A."/>
            <person name="Langford K.W."/>
            <person name="Kronenberg Z."/>
            <person name="Press M.O."/>
            <person name="Eacker S.M."/>
            <person name="Wilson-Rankin E.E."/>
            <person name="Purcell J."/>
            <person name="Lester P.J."/>
            <person name="Dearden P.K."/>
        </authorList>
    </citation>
    <scope>NUCLEOTIDE SEQUENCE</scope>
    <source>
        <strain evidence="2">Volc-1</strain>
    </source>
</reference>
<proteinExistence type="predicted"/>
<organism evidence="2 3">
    <name type="scientific">Vespula pensylvanica</name>
    <name type="common">Western yellow jacket</name>
    <name type="synonym">Wasp</name>
    <dbReference type="NCBI Taxonomy" id="30213"/>
    <lineage>
        <taxon>Eukaryota</taxon>
        <taxon>Metazoa</taxon>
        <taxon>Ecdysozoa</taxon>
        <taxon>Arthropoda</taxon>
        <taxon>Hexapoda</taxon>
        <taxon>Insecta</taxon>
        <taxon>Pterygota</taxon>
        <taxon>Neoptera</taxon>
        <taxon>Endopterygota</taxon>
        <taxon>Hymenoptera</taxon>
        <taxon>Apocrita</taxon>
        <taxon>Aculeata</taxon>
        <taxon>Vespoidea</taxon>
        <taxon>Vespidae</taxon>
        <taxon>Vespinae</taxon>
        <taxon>Vespula</taxon>
    </lineage>
</organism>
<keyword evidence="3" id="KW-1185">Reference proteome</keyword>
<dbReference type="Proteomes" id="UP000600918">
    <property type="component" value="Unassembled WGS sequence"/>
</dbReference>
<dbReference type="PANTHER" id="PTHR33426">
    <property type="entry name" value="C2H2-TYPE DOMAIN-CONTAINING PROTEIN"/>
    <property type="match status" value="1"/>
</dbReference>
<sequence length="183" mass="20271">MDRRPEPGTDDRGSLIGSLRVLLHVLRQVGLLGIALAAVLADVRLQVLRLLVLRYVLEEAGLVGEALVAGVAFVRLVGLVAPRVTLEVAQLTERLRAPWMPALVRLVADLAAVRLDAEVDPRVLRQVRRVCERLRALVALVRFRLAHVHLRVELQVRLAPEDLKQKNIGSIPSYLDNSFGVVK</sequence>